<proteinExistence type="inferred from homology"/>
<dbReference type="SUPFAM" id="SSF51735">
    <property type="entry name" value="NAD(P)-binding Rossmann-fold domains"/>
    <property type="match status" value="1"/>
</dbReference>
<dbReference type="Gene3D" id="3.40.50.720">
    <property type="entry name" value="NAD(P)-binding Rossmann-like Domain"/>
    <property type="match status" value="1"/>
</dbReference>
<dbReference type="AlphaFoldDB" id="A0A1T2Z8H4"/>
<dbReference type="OrthoDB" id="9810734at2"/>
<dbReference type="PROSITE" id="PS00061">
    <property type="entry name" value="ADH_SHORT"/>
    <property type="match status" value="1"/>
</dbReference>
<dbReference type="PRINTS" id="PR00081">
    <property type="entry name" value="GDHRDH"/>
</dbReference>
<reference evidence="5 6" key="1">
    <citation type="submission" date="2016-12" db="EMBL/GenBank/DDBJ databases">
        <title>Draft genome sequences of seven strains of Pseudomonas fluorescens that produce 4-formylaminooxyvinylglycine.</title>
        <authorList>
            <person name="Okrent R.A."/>
            <person name="Manning V.A."/>
            <person name="Trippe K.M."/>
        </authorList>
    </citation>
    <scope>NUCLEOTIDE SEQUENCE [LARGE SCALE GENOMIC DNA]</scope>
    <source>
        <strain evidence="5 6">P5A</strain>
    </source>
</reference>
<sequence length="254" mass="27189">MKLIGKTILITGGTRGIGLELATQLLAAGNTVLVTARDAAGLDSVRKALPGVHAFQSDASDPLQIAALYEEVRLRFPTLNVLINNAGIMRNLDLNHVAEPARIADEIAVGLSGPILLTQYFLPLLRQQPAALIVNVSSGLALIPFVIAPVYSAAKAGMHAYTRCLRAQVKNTSVRVVELLPPGTETALFRGEFEKEMKGQKGMPVVELVEQAIKGIEAGRDEIRPGLAKVLGFMSRIAPDFMMAQMARMSAPKA</sequence>
<dbReference type="InterPro" id="IPR020904">
    <property type="entry name" value="Sc_DH/Rdtase_CS"/>
</dbReference>
<dbReference type="GO" id="GO:0016020">
    <property type="term" value="C:membrane"/>
    <property type="evidence" value="ECO:0007669"/>
    <property type="project" value="TreeGrafter"/>
</dbReference>
<evidence type="ECO:0000256" key="3">
    <source>
        <dbReference type="RuleBase" id="RU000363"/>
    </source>
</evidence>
<dbReference type="Proteomes" id="UP000190965">
    <property type="component" value="Unassembled WGS sequence"/>
</dbReference>
<dbReference type="PANTHER" id="PTHR44196:SF1">
    <property type="entry name" value="DEHYDROGENASE_REDUCTASE SDR FAMILY MEMBER 7B"/>
    <property type="match status" value="1"/>
</dbReference>
<dbReference type="PANTHER" id="PTHR44196">
    <property type="entry name" value="DEHYDROGENASE/REDUCTASE SDR FAMILY MEMBER 7B"/>
    <property type="match status" value="1"/>
</dbReference>
<comment type="similarity">
    <text evidence="1 3">Belongs to the short-chain dehydrogenases/reductases (SDR) family.</text>
</comment>
<evidence type="ECO:0000256" key="1">
    <source>
        <dbReference type="ARBA" id="ARBA00006484"/>
    </source>
</evidence>
<accession>A0A1T2Z8H4</accession>
<dbReference type="InterPro" id="IPR057326">
    <property type="entry name" value="KR_dom"/>
</dbReference>
<dbReference type="Pfam" id="PF00106">
    <property type="entry name" value="adh_short"/>
    <property type="match status" value="1"/>
</dbReference>
<organism evidence="5 6">
    <name type="scientific">Pseudomonas fluorescens</name>
    <dbReference type="NCBI Taxonomy" id="294"/>
    <lineage>
        <taxon>Bacteria</taxon>
        <taxon>Pseudomonadati</taxon>
        <taxon>Pseudomonadota</taxon>
        <taxon>Gammaproteobacteria</taxon>
        <taxon>Pseudomonadales</taxon>
        <taxon>Pseudomonadaceae</taxon>
        <taxon>Pseudomonas</taxon>
    </lineage>
</organism>
<evidence type="ECO:0000313" key="5">
    <source>
        <dbReference type="EMBL" id="OPB00337.1"/>
    </source>
</evidence>
<evidence type="ECO:0000313" key="6">
    <source>
        <dbReference type="Proteomes" id="UP000190965"/>
    </source>
</evidence>
<name>A0A1T2Z8H4_PSEFL</name>
<evidence type="ECO:0000259" key="4">
    <source>
        <dbReference type="SMART" id="SM00822"/>
    </source>
</evidence>
<dbReference type="InterPro" id="IPR002347">
    <property type="entry name" value="SDR_fam"/>
</dbReference>
<evidence type="ECO:0000256" key="2">
    <source>
        <dbReference type="ARBA" id="ARBA00023002"/>
    </source>
</evidence>
<comment type="caution">
    <text evidence="5">The sequence shown here is derived from an EMBL/GenBank/DDBJ whole genome shotgun (WGS) entry which is preliminary data.</text>
</comment>
<keyword evidence="2" id="KW-0560">Oxidoreductase</keyword>
<dbReference type="RefSeq" id="WP_078738267.1">
    <property type="nucleotide sequence ID" value="NZ_MSDF01000003.1"/>
</dbReference>
<dbReference type="PRINTS" id="PR00080">
    <property type="entry name" value="SDRFAMILY"/>
</dbReference>
<gene>
    <name evidence="5" type="ORF">BFW87_01680</name>
</gene>
<dbReference type="GO" id="GO:0016491">
    <property type="term" value="F:oxidoreductase activity"/>
    <property type="evidence" value="ECO:0007669"/>
    <property type="project" value="UniProtKB-KW"/>
</dbReference>
<dbReference type="EMBL" id="MSDF01000003">
    <property type="protein sequence ID" value="OPB00337.1"/>
    <property type="molecule type" value="Genomic_DNA"/>
</dbReference>
<feature type="domain" description="Ketoreductase" evidence="4">
    <location>
        <begin position="6"/>
        <end position="186"/>
    </location>
</feature>
<dbReference type="SMART" id="SM00822">
    <property type="entry name" value="PKS_KR"/>
    <property type="match status" value="1"/>
</dbReference>
<protein>
    <submittedName>
        <fullName evidence="5">Short-chain dehydrogenase</fullName>
    </submittedName>
</protein>
<dbReference type="InterPro" id="IPR036291">
    <property type="entry name" value="NAD(P)-bd_dom_sf"/>
</dbReference>